<dbReference type="Gene3D" id="3.40.50.200">
    <property type="entry name" value="Peptidase S8/S53 domain"/>
    <property type="match status" value="1"/>
</dbReference>
<dbReference type="AlphaFoldDB" id="A0AAV3NXZ0"/>
<dbReference type="InterPro" id="IPR036852">
    <property type="entry name" value="Peptidase_S8/S53_dom_sf"/>
</dbReference>
<dbReference type="CDD" id="cd04852">
    <property type="entry name" value="Peptidases_S8_3"/>
    <property type="match status" value="1"/>
</dbReference>
<dbReference type="Proteomes" id="UP001454036">
    <property type="component" value="Unassembled WGS sequence"/>
</dbReference>
<evidence type="ECO:0000256" key="5">
    <source>
        <dbReference type="ARBA" id="ARBA00022825"/>
    </source>
</evidence>
<dbReference type="Gene3D" id="3.50.30.30">
    <property type="match status" value="1"/>
</dbReference>
<dbReference type="GO" id="GO:0004252">
    <property type="term" value="F:serine-type endopeptidase activity"/>
    <property type="evidence" value="ECO:0007669"/>
    <property type="project" value="UniProtKB-UniRule"/>
</dbReference>
<feature type="domain" description="Subtilisin-like protease fibronectin type-III" evidence="12">
    <location>
        <begin position="644"/>
        <end position="742"/>
    </location>
</feature>
<dbReference type="FunFam" id="3.50.30.30:FF:000005">
    <property type="entry name" value="subtilisin-like protease SBT1.5"/>
    <property type="match status" value="1"/>
</dbReference>
<dbReference type="InterPro" id="IPR041469">
    <property type="entry name" value="Subtilisin-like_FN3"/>
</dbReference>
<evidence type="ECO:0000256" key="1">
    <source>
        <dbReference type="ARBA" id="ARBA00011073"/>
    </source>
</evidence>
<dbReference type="InterPro" id="IPR034197">
    <property type="entry name" value="Peptidases_S8_3"/>
</dbReference>
<dbReference type="Pfam" id="PF00082">
    <property type="entry name" value="Peptidase_S8"/>
    <property type="match status" value="1"/>
</dbReference>
<comment type="similarity">
    <text evidence="1 7">Belongs to the peptidase S8 family.</text>
</comment>
<dbReference type="Gene3D" id="2.60.40.2310">
    <property type="match status" value="1"/>
</dbReference>
<feature type="active site" description="Charge relay system" evidence="6 7">
    <location>
        <position position="152"/>
    </location>
</feature>
<gene>
    <name evidence="13" type="ORF">LIER_04660</name>
</gene>
<feature type="domain" description="PA" evidence="10">
    <location>
        <begin position="363"/>
        <end position="448"/>
    </location>
</feature>
<evidence type="ECO:0000256" key="8">
    <source>
        <dbReference type="SAM" id="SignalP"/>
    </source>
</evidence>
<dbReference type="InterPro" id="IPR003137">
    <property type="entry name" value="PA_domain"/>
</dbReference>
<dbReference type="InterPro" id="IPR015500">
    <property type="entry name" value="Peptidase_S8_subtilisin-rel"/>
</dbReference>
<evidence type="ECO:0000256" key="6">
    <source>
        <dbReference type="PIRSR" id="PIRSR615500-1"/>
    </source>
</evidence>
<keyword evidence="5 7" id="KW-0720">Serine protease</keyword>
<organism evidence="13 14">
    <name type="scientific">Lithospermum erythrorhizon</name>
    <name type="common">Purple gromwell</name>
    <name type="synonym">Lithospermum officinale var. erythrorhizon</name>
    <dbReference type="NCBI Taxonomy" id="34254"/>
    <lineage>
        <taxon>Eukaryota</taxon>
        <taxon>Viridiplantae</taxon>
        <taxon>Streptophyta</taxon>
        <taxon>Embryophyta</taxon>
        <taxon>Tracheophyta</taxon>
        <taxon>Spermatophyta</taxon>
        <taxon>Magnoliopsida</taxon>
        <taxon>eudicotyledons</taxon>
        <taxon>Gunneridae</taxon>
        <taxon>Pentapetalae</taxon>
        <taxon>asterids</taxon>
        <taxon>lamiids</taxon>
        <taxon>Boraginales</taxon>
        <taxon>Boraginaceae</taxon>
        <taxon>Boraginoideae</taxon>
        <taxon>Lithospermeae</taxon>
        <taxon>Lithospermum</taxon>
    </lineage>
</organism>
<dbReference type="InterPro" id="IPR037045">
    <property type="entry name" value="S8pro/Inhibitor_I9_sf"/>
</dbReference>
<dbReference type="InterPro" id="IPR045051">
    <property type="entry name" value="SBT"/>
</dbReference>
<reference evidence="13 14" key="1">
    <citation type="submission" date="2024-01" db="EMBL/GenBank/DDBJ databases">
        <title>The complete chloroplast genome sequence of Lithospermum erythrorhizon: insights into the phylogenetic relationship among Boraginaceae species and the maternal lineages of purple gromwells.</title>
        <authorList>
            <person name="Okada T."/>
            <person name="Watanabe K."/>
        </authorList>
    </citation>
    <scope>NUCLEOTIDE SEQUENCE [LARGE SCALE GENOMIC DNA]</scope>
</reference>
<name>A0AAV3NXZ0_LITER</name>
<dbReference type="CDD" id="cd02120">
    <property type="entry name" value="PA_subtilisin_like"/>
    <property type="match status" value="1"/>
</dbReference>
<feature type="active site" description="Charge relay system" evidence="6 7">
    <location>
        <position position="207"/>
    </location>
</feature>
<keyword evidence="4 7" id="KW-0378">Hydrolase</keyword>
<comment type="caution">
    <text evidence="13">The sequence shown here is derived from an EMBL/GenBank/DDBJ whole genome shotgun (WGS) entry which is preliminary data.</text>
</comment>
<keyword evidence="14" id="KW-1185">Reference proteome</keyword>
<evidence type="ECO:0000256" key="7">
    <source>
        <dbReference type="PROSITE-ProRule" id="PRU01240"/>
    </source>
</evidence>
<dbReference type="InterPro" id="IPR010259">
    <property type="entry name" value="S8pro/Inhibitor_I9"/>
</dbReference>
<dbReference type="InterPro" id="IPR000209">
    <property type="entry name" value="Peptidase_S8/S53_dom"/>
</dbReference>
<evidence type="ECO:0000256" key="2">
    <source>
        <dbReference type="ARBA" id="ARBA00022670"/>
    </source>
</evidence>
<protein>
    <submittedName>
        <fullName evidence="13">Serine protease</fullName>
    </submittedName>
</protein>
<sequence>MEILISTFFQILSLCLVAQHLVVAQEVKTGDAKSNQDIYIVHVSKPLEDTSTLSNDDLESWYSSFLPKSTISTRAQSRLLHSYRHVISGFAAKLTADEVKEMENRDGFISAMKENVYSLHTTHTPSFLGLQQNLGLWQDSNYGEGIIIGFLDGGITPDHPSFNDDGMHPPPTKWKGKCEGGIVCNNKLIGARNFANASEPAIDVEGHGTHTSSTAAGNFVSNANVFGQANGTASGMAPRAHVAIYKVCSGDCPFSAILAGMDAAIEDGVDVISYSLGAGSLPFHADPLTIAAYSAIQKGIIVSASAGNGGPSSGRLSNESPWLLTVGASTIDRNFRATITLGNSETFDGQSIFQPDFPSTLLPLVYPIAKGDNSSYCDPGSLDFSDVKGKIVVCLLAGKTGGVVKGQTVKDAGGAAMIIINTEVQGYCIVPDIHVLPTAHVSYYASQKILAYLNSTSNATGALSFKGTIIGDKDAPSVTHFSSRGPSIESPGILKPDIVAPGVGILAAWPRSVEGNNNTKSTFNIIAGTSMSTPHLSGIAAILKKSHPDWSSAAIKSAIMTTADSFDLNNQPIMDERMQPANVFALGAGHVNPPKANDPGLVYDIQPEDYIPYLCGLGYTNQQSEMIVKQKINCANIKSVEQAQLNYPSFAINITSSGNKTYTRTVTNVGEANETYDLKVNQVPEVIINVNPAKLVFTSVNQKITYQVTFARNASIPASARYVESAIVWSSLKHVVTTKISILLE</sequence>
<evidence type="ECO:0000259" key="12">
    <source>
        <dbReference type="Pfam" id="PF17766"/>
    </source>
</evidence>
<feature type="domain" description="Peptidase S8/S53" evidence="9">
    <location>
        <begin position="143"/>
        <end position="569"/>
    </location>
</feature>
<dbReference type="PANTHER" id="PTHR10795">
    <property type="entry name" value="PROPROTEIN CONVERTASE SUBTILISIN/KEXIN"/>
    <property type="match status" value="1"/>
</dbReference>
<dbReference type="PRINTS" id="PR00723">
    <property type="entry name" value="SUBTILISIN"/>
</dbReference>
<evidence type="ECO:0000313" key="14">
    <source>
        <dbReference type="Proteomes" id="UP001454036"/>
    </source>
</evidence>
<evidence type="ECO:0000313" key="13">
    <source>
        <dbReference type="EMBL" id="GAA0144139.1"/>
    </source>
</evidence>
<feature type="active site" description="Charge relay system" evidence="6 7">
    <location>
        <position position="530"/>
    </location>
</feature>
<dbReference type="GO" id="GO:0006508">
    <property type="term" value="P:proteolysis"/>
    <property type="evidence" value="ECO:0007669"/>
    <property type="project" value="UniProtKB-KW"/>
</dbReference>
<dbReference type="SUPFAM" id="SSF52743">
    <property type="entry name" value="Subtilisin-like"/>
    <property type="match status" value="1"/>
</dbReference>
<evidence type="ECO:0000256" key="4">
    <source>
        <dbReference type="ARBA" id="ARBA00022801"/>
    </source>
</evidence>
<proteinExistence type="inferred from homology"/>
<evidence type="ECO:0000256" key="3">
    <source>
        <dbReference type="ARBA" id="ARBA00022729"/>
    </source>
</evidence>
<dbReference type="Pfam" id="PF05922">
    <property type="entry name" value="Inhibitor_I9"/>
    <property type="match status" value="1"/>
</dbReference>
<feature type="domain" description="Inhibitor I9" evidence="11">
    <location>
        <begin position="39"/>
        <end position="120"/>
    </location>
</feature>
<dbReference type="Pfam" id="PF02225">
    <property type="entry name" value="PA"/>
    <property type="match status" value="1"/>
</dbReference>
<dbReference type="PROSITE" id="PS51892">
    <property type="entry name" value="SUBTILASE"/>
    <property type="match status" value="1"/>
</dbReference>
<feature type="chain" id="PRO_5043663078" evidence="8">
    <location>
        <begin position="25"/>
        <end position="745"/>
    </location>
</feature>
<keyword evidence="2 7" id="KW-0645">Protease</keyword>
<dbReference type="Gene3D" id="3.30.70.80">
    <property type="entry name" value="Peptidase S8 propeptide/proteinase inhibitor I9"/>
    <property type="match status" value="1"/>
</dbReference>
<evidence type="ECO:0000259" key="11">
    <source>
        <dbReference type="Pfam" id="PF05922"/>
    </source>
</evidence>
<evidence type="ECO:0000259" key="10">
    <source>
        <dbReference type="Pfam" id="PF02225"/>
    </source>
</evidence>
<keyword evidence="3 8" id="KW-0732">Signal</keyword>
<feature type="signal peptide" evidence="8">
    <location>
        <begin position="1"/>
        <end position="24"/>
    </location>
</feature>
<evidence type="ECO:0000259" key="9">
    <source>
        <dbReference type="Pfam" id="PF00082"/>
    </source>
</evidence>
<dbReference type="EMBL" id="BAABME010000607">
    <property type="protein sequence ID" value="GAA0144139.1"/>
    <property type="molecule type" value="Genomic_DNA"/>
</dbReference>
<accession>A0AAV3NXZ0</accession>
<dbReference type="Pfam" id="PF17766">
    <property type="entry name" value="fn3_6"/>
    <property type="match status" value="1"/>
</dbReference>